<feature type="domain" description="D-serine dehydratase-like" evidence="3">
    <location>
        <begin position="243"/>
        <end position="335"/>
    </location>
</feature>
<dbReference type="InterPro" id="IPR042208">
    <property type="entry name" value="D-ser_dehydrat-like_sf"/>
</dbReference>
<dbReference type="GO" id="GO:0008721">
    <property type="term" value="F:D-serine ammonia-lyase activity"/>
    <property type="evidence" value="ECO:0007669"/>
    <property type="project" value="TreeGrafter"/>
</dbReference>
<evidence type="ECO:0000313" key="4">
    <source>
        <dbReference type="EMBL" id="SNS61998.1"/>
    </source>
</evidence>
<dbReference type="PANTHER" id="PTHR28004">
    <property type="entry name" value="ZGC:162816-RELATED"/>
    <property type="match status" value="1"/>
</dbReference>
<keyword evidence="2" id="KW-0456">Lyase</keyword>
<dbReference type="Gene3D" id="3.20.20.10">
    <property type="entry name" value="Alanine racemase"/>
    <property type="match status" value="1"/>
</dbReference>
<dbReference type="InterPro" id="IPR001608">
    <property type="entry name" value="Ala_racemase_N"/>
</dbReference>
<dbReference type="Proteomes" id="UP000198415">
    <property type="component" value="Unassembled WGS sequence"/>
</dbReference>
<dbReference type="InterPro" id="IPR026956">
    <property type="entry name" value="D-ser_dehydrat-like_dom"/>
</dbReference>
<dbReference type="Gene3D" id="2.40.37.20">
    <property type="entry name" value="D-serine dehydratase-like domain"/>
    <property type="match status" value="1"/>
</dbReference>
<dbReference type="PANTHER" id="PTHR28004:SF2">
    <property type="entry name" value="D-SERINE DEHYDRATASE"/>
    <property type="match status" value="1"/>
</dbReference>
<evidence type="ECO:0000256" key="2">
    <source>
        <dbReference type="ARBA" id="ARBA00023239"/>
    </source>
</evidence>
<evidence type="ECO:0000259" key="3">
    <source>
        <dbReference type="SMART" id="SM01119"/>
    </source>
</evidence>
<protein>
    <submittedName>
        <fullName evidence="4">D-serine deaminase, pyridoxal phosphate-dependent</fullName>
    </submittedName>
</protein>
<evidence type="ECO:0000256" key="1">
    <source>
        <dbReference type="ARBA" id="ARBA00005323"/>
    </source>
</evidence>
<gene>
    <name evidence="4" type="ORF">SAMN06264365_119112</name>
</gene>
<dbReference type="InterPro" id="IPR051466">
    <property type="entry name" value="D-amino_acid_metab_enzyme"/>
</dbReference>
<accession>A0A239FZV9</accession>
<dbReference type="Pfam" id="PF01168">
    <property type="entry name" value="Ala_racemase_N"/>
    <property type="match status" value="1"/>
</dbReference>
<sequence>MLADLPTPCVTVDADVLDRNLRAMAAHTAGLGLALRPHAKTHKCVEIARRQVELGATGLTVATVSEAEIFADGGLSDLFIAYPVWPSPQRAARLRALADRVALRVGVDSAQSAQALARVLPGLEVLIEVDSGHHRSGVAPEAAGGVAVAAQRAGLSVRGIFTFPGHGYGPGRQKQAADDEAAALEAAAGAVTAEGLEAAVRSGGSTPTAALTGGTLTELRPGVYVFGDAQQLELGTCTWDEIALSVASTVVSRSGQKIILDAGSKVLGADQQVWATGGGRLLDHPDARITALSEHHATVVLPDGAPVPHLGEVLRVVPNHVCATVNLADELIVVSGGTEVDRWPVAARGANT</sequence>
<dbReference type="EMBL" id="FZNR01000019">
    <property type="protein sequence ID" value="SNS61998.1"/>
    <property type="molecule type" value="Genomic_DNA"/>
</dbReference>
<dbReference type="Pfam" id="PF14031">
    <property type="entry name" value="D-ser_dehydrat"/>
    <property type="match status" value="1"/>
</dbReference>
<dbReference type="AlphaFoldDB" id="A0A239FZV9"/>
<evidence type="ECO:0000313" key="5">
    <source>
        <dbReference type="Proteomes" id="UP000198415"/>
    </source>
</evidence>
<keyword evidence="5" id="KW-1185">Reference proteome</keyword>
<dbReference type="InterPro" id="IPR029066">
    <property type="entry name" value="PLP-binding_barrel"/>
</dbReference>
<proteinExistence type="inferred from homology"/>
<dbReference type="SMART" id="SM01119">
    <property type="entry name" value="D-ser_dehydrat"/>
    <property type="match status" value="1"/>
</dbReference>
<organism evidence="4 5">
    <name type="scientific">Actinoplanes regularis</name>
    <dbReference type="NCBI Taxonomy" id="52697"/>
    <lineage>
        <taxon>Bacteria</taxon>
        <taxon>Bacillati</taxon>
        <taxon>Actinomycetota</taxon>
        <taxon>Actinomycetes</taxon>
        <taxon>Micromonosporales</taxon>
        <taxon>Micromonosporaceae</taxon>
        <taxon>Actinoplanes</taxon>
    </lineage>
</organism>
<reference evidence="4 5" key="1">
    <citation type="submission" date="2017-06" db="EMBL/GenBank/DDBJ databases">
        <authorList>
            <person name="Kim H.J."/>
            <person name="Triplett B.A."/>
        </authorList>
    </citation>
    <scope>NUCLEOTIDE SEQUENCE [LARGE SCALE GENOMIC DNA]</scope>
    <source>
        <strain evidence="4 5">DSM 43151</strain>
    </source>
</reference>
<comment type="similarity">
    <text evidence="1">Belongs to the DSD1 family.</text>
</comment>
<dbReference type="RefSeq" id="WP_089297507.1">
    <property type="nucleotide sequence ID" value="NZ_BOMU01000085.1"/>
</dbReference>
<dbReference type="GO" id="GO:0036088">
    <property type="term" value="P:D-serine catabolic process"/>
    <property type="evidence" value="ECO:0007669"/>
    <property type="project" value="TreeGrafter"/>
</dbReference>
<dbReference type="OrthoDB" id="9811417at2"/>
<name>A0A239FZV9_9ACTN</name>
<dbReference type="SUPFAM" id="SSF51419">
    <property type="entry name" value="PLP-binding barrel"/>
    <property type="match status" value="1"/>
</dbReference>